<name>A0A1F5KD63_9BACT</name>
<sequence length="101" mass="10877">MAGAGLELLVGPLLGRGRAAIYDGTGALKFFPELLEPGEEVRGQVTLYDLSNAPYGGLLGQFDIKLFKEEMEIAELIDVALGFYPEPRIMEFIRTALGGAS</sequence>
<proteinExistence type="predicted"/>
<protein>
    <submittedName>
        <fullName evidence="1">Uncharacterized protein</fullName>
    </submittedName>
</protein>
<reference evidence="1 2" key="1">
    <citation type="journal article" date="2016" name="Nat. Commun.">
        <title>Thousands of microbial genomes shed light on interconnected biogeochemical processes in an aquifer system.</title>
        <authorList>
            <person name="Anantharaman K."/>
            <person name="Brown C.T."/>
            <person name="Hug L.A."/>
            <person name="Sharon I."/>
            <person name="Castelle C.J."/>
            <person name="Probst A.J."/>
            <person name="Thomas B.C."/>
            <person name="Singh A."/>
            <person name="Wilkins M.J."/>
            <person name="Karaoz U."/>
            <person name="Brodie E.L."/>
            <person name="Williams K.H."/>
            <person name="Hubbard S.S."/>
            <person name="Banfield J.F."/>
        </authorList>
    </citation>
    <scope>NUCLEOTIDE SEQUENCE [LARGE SCALE GENOMIC DNA]</scope>
</reference>
<organism evidence="1 2">
    <name type="scientific">Candidatus Daviesbacteria bacterium RIFCSPHIGHO2_12_FULL_37_11</name>
    <dbReference type="NCBI Taxonomy" id="1797777"/>
    <lineage>
        <taxon>Bacteria</taxon>
        <taxon>Candidatus Daviesiibacteriota</taxon>
    </lineage>
</organism>
<gene>
    <name evidence="1" type="ORF">A3F00_02280</name>
</gene>
<dbReference type="AlphaFoldDB" id="A0A1F5KD63"/>
<evidence type="ECO:0000313" key="2">
    <source>
        <dbReference type="Proteomes" id="UP000176527"/>
    </source>
</evidence>
<comment type="caution">
    <text evidence="1">The sequence shown here is derived from an EMBL/GenBank/DDBJ whole genome shotgun (WGS) entry which is preliminary data.</text>
</comment>
<accession>A0A1F5KD63</accession>
<dbReference type="Proteomes" id="UP000176527">
    <property type="component" value="Unassembled WGS sequence"/>
</dbReference>
<dbReference type="EMBL" id="MFDE01000011">
    <property type="protein sequence ID" value="OGE38799.1"/>
    <property type="molecule type" value="Genomic_DNA"/>
</dbReference>
<evidence type="ECO:0000313" key="1">
    <source>
        <dbReference type="EMBL" id="OGE38799.1"/>
    </source>
</evidence>